<dbReference type="EMBL" id="CP069106">
    <property type="protein sequence ID" value="QSS56762.1"/>
    <property type="molecule type" value="Genomic_DNA"/>
</dbReference>
<reference evidence="2" key="1">
    <citation type="submission" date="2021-01" db="EMBL/GenBank/DDBJ databases">
        <title>Chromosome-level genome assembly of a human fungal pathogen reveals clustering of transcriptionally co-regulated genes.</title>
        <authorList>
            <person name="Voorhies M."/>
            <person name="Cohen S."/>
            <person name="Shea T.P."/>
            <person name="Petrus S."/>
            <person name="Munoz J.F."/>
            <person name="Poplawski S."/>
            <person name="Goldman W.E."/>
            <person name="Michael T."/>
            <person name="Cuomo C.A."/>
            <person name="Sil A."/>
            <person name="Beyhan S."/>
        </authorList>
    </citation>
    <scope>NUCLEOTIDE SEQUENCE</scope>
    <source>
        <strain evidence="2">H88</strain>
    </source>
</reference>
<keyword evidence="1" id="KW-1133">Transmembrane helix</keyword>
<name>A0A8A1LX82_AJEC8</name>
<dbReference type="VEuPathDB" id="FungiDB:I7I53_05064"/>
<keyword evidence="1" id="KW-0812">Transmembrane</keyword>
<sequence length="88" mass="10430">MSYELLMLNYFVGGISLFSKMHKFDISRSFRAFLLFNTSHHIFLWFLLSPAIWITCFPDRLAFGSPQDALRSLFWMLEINNHIPQQLT</sequence>
<gene>
    <name evidence="2" type="ORF">I7I53_05064</name>
</gene>
<feature type="transmembrane region" description="Helical" evidence="1">
    <location>
        <begin position="34"/>
        <end position="54"/>
    </location>
</feature>
<evidence type="ECO:0000256" key="1">
    <source>
        <dbReference type="SAM" id="Phobius"/>
    </source>
</evidence>
<proteinExistence type="predicted"/>
<dbReference type="Proteomes" id="UP000663419">
    <property type="component" value="Chromosome 5"/>
</dbReference>
<protein>
    <submittedName>
        <fullName evidence="2">Uncharacterized protein</fullName>
    </submittedName>
</protein>
<evidence type="ECO:0000313" key="3">
    <source>
        <dbReference type="Proteomes" id="UP000663419"/>
    </source>
</evidence>
<accession>A0A8A1LX82</accession>
<evidence type="ECO:0000313" key="2">
    <source>
        <dbReference type="EMBL" id="QSS56762.1"/>
    </source>
</evidence>
<dbReference type="AlphaFoldDB" id="A0A8A1LX82"/>
<keyword evidence="1" id="KW-0472">Membrane</keyword>
<organism evidence="2 3">
    <name type="scientific">Ajellomyces capsulatus (strain H88)</name>
    <name type="common">Darling's disease fungus</name>
    <name type="synonym">Histoplasma capsulatum</name>
    <dbReference type="NCBI Taxonomy" id="544711"/>
    <lineage>
        <taxon>Eukaryota</taxon>
        <taxon>Fungi</taxon>
        <taxon>Dikarya</taxon>
        <taxon>Ascomycota</taxon>
        <taxon>Pezizomycotina</taxon>
        <taxon>Eurotiomycetes</taxon>
        <taxon>Eurotiomycetidae</taxon>
        <taxon>Onygenales</taxon>
        <taxon>Ajellomycetaceae</taxon>
        <taxon>Histoplasma</taxon>
    </lineage>
</organism>